<dbReference type="EMBL" id="PGFG01000001">
    <property type="protein sequence ID" value="PJJ75726.1"/>
    <property type="molecule type" value="Genomic_DNA"/>
</dbReference>
<gene>
    <name evidence="1" type="ORF">BXY57_1311</name>
</gene>
<dbReference type="AlphaFoldDB" id="A0A2M9CUY1"/>
<sequence length="63" mass="7354">MLFDENMGSKKTPMFFISITISNYSTLSQVNFVCGEMYEAENKTTCNRSFDYPIKKLKSYTKM</sequence>
<reference evidence="1 2" key="1">
    <citation type="submission" date="2017-11" db="EMBL/GenBank/DDBJ databases">
        <title>Genomic Encyclopedia of Archaeal and Bacterial Type Strains, Phase II (KMG-II): From Individual Species to Whole Genera.</title>
        <authorList>
            <person name="Goeker M."/>
        </authorList>
    </citation>
    <scope>NUCLEOTIDE SEQUENCE [LARGE SCALE GENOMIC DNA]</scope>
    <source>
        <strain evidence="1 2">DSM 27268</strain>
    </source>
</reference>
<accession>A0A2M9CUY1</accession>
<evidence type="ECO:0000313" key="2">
    <source>
        <dbReference type="Proteomes" id="UP000230000"/>
    </source>
</evidence>
<protein>
    <submittedName>
        <fullName evidence="1">Uncharacterized protein</fullName>
    </submittedName>
</protein>
<name>A0A2M9CUY1_9BACT</name>
<organism evidence="1 2">
    <name type="scientific">Thermoflavifilum aggregans</name>
    <dbReference type="NCBI Taxonomy" id="454188"/>
    <lineage>
        <taxon>Bacteria</taxon>
        <taxon>Pseudomonadati</taxon>
        <taxon>Bacteroidota</taxon>
        <taxon>Chitinophagia</taxon>
        <taxon>Chitinophagales</taxon>
        <taxon>Chitinophagaceae</taxon>
        <taxon>Thermoflavifilum</taxon>
    </lineage>
</organism>
<evidence type="ECO:0000313" key="1">
    <source>
        <dbReference type="EMBL" id="PJJ75726.1"/>
    </source>
</evidence>
<dbReference type="Proteomes" id="UP000230000">
    <property type="component" value="Unassembled WGS sequence"/>
</dbReference>
<comment type="caution">
    <text evidence="1">The sequence shown here is derived from an EMBL/GenBank/DDBJ whole genome shotgun (WGS) entry which is preliminary data.</text>
</comment>
<proteinExistence type="predicted"/>
<keyword evidence="2" id="KW-1185">Reference proteome</keyword>